<protein>
    <submittedName>
        <fullName evidence="2">Uncharacterized protein</fullName>
    </submittedName>
</protein>
<dbReference type="AlphaFoldDB" id="A0A7G9YS55"/>
<sequence>MGIRGATSYRLKLNTQQKIREKLKEIEQASNRKLKSAAKNIIEQHALGDELQKEQIIEKLDKAEEELNKSGQSAVSITDPEARFMKNKKERIELSYNPQITVDHDSGIIVANDVTQDYTDHAQLEPQVNSTLENVGELPEGAKMS</sequence>
<keyword evidence="1" id="KW-0175">Coiled coil</keyword>
<feature type="coiled-coil region" evidence="1">
    <location>
        <begin position="12"/>
        <end position="73"/>
    </location>
</feature>
<dbReference type="PANTHER" id="PTHR33408">
    <property type="entry name" value="TRANSPOSASE"/>
    <property type="match status" value="1"/>
</dbReference>
<dbReference type="PANTHER" id="PTHR33408:SF2">
    <property type="entry name" value="TRANSPOSASE DDE DOMAIN-CONTAINING PROTEIN"/>
    <property type="match status" value="1"/>
</dbReference>
<name>A0A7G9YS55_9EURY</name>
<evidence type="ECO:0000256" key="1">
    <source>
        <dbReference type="SAM" id="Coils"/>
    </source>
</evidence>
<evidence type="ECO:0000313" key="2">
    <source>
        <dbReference type="EMBL" id="QNO50839.1"/>
    </source>
</evidence>
<accession>A0A7G9YS55</accession>
<organism evidence="2">
    <name type="scientific">Candidatus Methanophagaceae archaeon ANME-1 ERB6</name>
    <dbReference type="NCBI Taxonomy" id="2759912"/>
    <lineage>
        <taxon>Archaea</taxon>
        <taxon>Methanobacteriati</taxon>
        <taxon>Methanobacteriota</taxon>
        <taxon>Stenosarchaea group</taxon>
        <taxon>Methanomicrobia</taxon>
        <taxon>Candidatus Methanophagales</taxon>
        <taxon>Candidatus Methanophagaceae</taxon>
    </lineage>
</organism>
<proteinExistence type="predicted"/>
<reference evidence="2" key="1">
    <citation type="submission" date="2020-06" db="EMBL/GenBank/DDBJ databases">
        <title>Unique genomic features of the anaerobic methanotrophic archaea.</title>
        <authorList>
            <person name="Chadwick G.L."/>
            <person name="Skennerton C.T."/>
            <person name="Laso-Perez R."/>
            <person name="Leu A.O."/>
            <person name="Speth D.R."/>
            <person name="Yu H."/>
            <person name="Morgan-Lang C."/>
            <person name="Hatzenpichler R."/>
            <person name="Goudeau D."/>
            <person name="Malmstrom R."/>
            <person name="Brazelton W.J."/>
            <person name="Woyke T."/>
            <person name="Hallam S.J."/>
            <person name="Tyson G.W."/>
            <person name="Wegener G."/>
            <person name="Boetius A."/>
            <person name="Orphan V."/>
        </authorList>
    </citation>
    <scope>NUCLEOTIDE SEQUENCE</scope>
</reference>
<dbReference type="EMBL" id="MT631453">
    <property type="protein sequence ID" value="QNO50839.1"/>
    <property type="molecule type" value="Genomic_DNA"/>
</dbReference>
<gene>
    <name evidence="2" type="ORF">CMPLHDHG_00004</name>
</gene>